<accession>A0A835QTV2</accession>
<feature type="domain" description="CBM20" evidence="2">
    <location>
        <begin position="20"/>
        <end position="118"/>
    </location>
</feature>
<dbReference type="InterPro" id="IPR013783">
    <property type="entry name" value="Ig-like_fold"/>
</dbReference>
<protein>
    <recommendedName>
        <fullName evidence="2">CBM20 domain-containing protein</fullName>
    </recommendedName>
</protein>
<dbReference type="AlphaFoldDB" id="A0A835QTV2"/>
<evidence type="ECO:0000259" key="2">
    <source>
        <dbReference type="PROSITE" id="PS51166"/>
    </source>
</evidence>
<dbReference type="InterPro" id="IPR013784">
    <property type="entry name" value="Carb-bd-like_fold"/>
</dbReference>
<dbReference type="GO" id="GO:2001070">
    <property type="term" value="F:starch binding"/>
    <property type="evidence" value="ECO:0007669"/>
    <property type="project" value="InterPro"/>
</dbReference>
<gene>
    <name evidence="3" type="ORF">HPP92_013328</name>
</gene>
<sequence>MGSGSSKDPTSSHDSLDEAGDCGGQLYVSLKMENFKIRGELIPHVFGSVPIIGSWDPSRALPMARESASMWELSFVVPPNHGTRIFLVSVWVTVLGSGFHLNFCCRAVALPVPLERNE</sequence>
<dbReference type="Gene3D" id="2.60.40.10">
    <property type="entry name" value="Immunoglobulins"/>
    <property type="match status" value="1"/>
</dbReference>
<dbReference type="PROSITE" id="PS51166">
    <property type="entry name" value="CBM20"/>
    <property type="match status" value="1"/>
</dbReference>
<dbReference type="OrthoDB" id="267323at2759"/>
<dbReference type="SUPFAM" id="SSF49452">
    <property type="entry name" value="Starch-binding domain-like"/>
    <property type="match status" value="1"/>
</dbReference>
<proteinExistence type="predicted"/>
<dbReference type="EMBL" id="JADCNM010000006">
    <property type="protein sequence ID" value="KAG0478609.1"/>
    <property type="molecule type" value="Genomic_DNA"/>
</dbReference>
<feature type="region of interest" description="Disordered" evidence="1">
    <location>
        <begin position="1"/>
        <end position="20"/>
    </location>
</feature>
<reference evidence="3 4" key="1">
    <citation type="journal article" date="2020" name="Nat. Food">
        <title>A phased Vanilla planifolia genome enables genetic improvement of flavour and production.</title>
        <authorList>
            <person name="Hasing T."/>
            <person name="Tang H."/>
            <person name="Brym M."/>
            <person name="Khazi F."/>
            <person name="Huang T."/>
            <person name="Chambers A.H."/>
        </authorList>
    </citation>
    <scope>NUCLEOTIDE SEQUENCE [LARGE SCALE GENOMIC DNA]</scope>
    <source>
        <tissue evidence="3">Leaf</tissue>
    </source>
</reference>
<comment type="caution">
    <text evidence="3">The sequence shown here is derived from an EMBL/GenBank/DDBJ whole genome shotgun (WGS) entry which is preliminary data.</text>
</comment>
<evidence type="ECO:0000256" key="1">
    <source>
        <dbReference type="SAM" id="MobiDB-lite"/>
    </source>
</evidence>
<name>A0A835QTV2_VANPL</name>
<evidence type="ECO:0000313" key="3">
    <source>
        <dbReference type="EMBL" id="KAG0478609.1"/>
    </source>
</evidence>
<evidence type="ECO:0000313" key="4">
    <source>
        <dbReference type="Proteomes" id="UP000639772"/>
    </source>
</evidence>
<organism evidence="3 4">
    <name type="scientific">Vanilla planifolia</name>
    <name type="common">Vanilla</name>
    <dbReference type="NCBI Taxonomy" id="51239"/>
    <lineage>
        <taxon>Eukaryota</taxon>
        <taxon>Viridiplantae</taxon>
        <taxon>Streptophyta</taxon>
        <taxon>Embryophyta</taxon>
        <taxon>Tracheophyta</taxon>
        <taxon>Spermatophyta</taxon>
        <taxon>Magnoliopsida</taxon>
        <taxon>Liliopsida</taxon>
        <taxon>Asparagales</taxon>
        <taxon>Orchidaceae</taxon>
        <taxon>Vanilloideae</taxon>
        <taxon>Vanilleae</taxon>
        <taxon>Vanilla</taxon>
    </lineage>
</organism>
<dbReference type="InterPro" id="IPR002044">
    <property type="entry name" value="CBM20"/>
</dbReference>
<dbReference type="Proteomes" id="UP000639772">
    <property type="component" value="Chromosome 6"/>
</dbReference>